<dbReference type="Gene3D" id="2.60.40.4100">
    <property type="entry name" value="Zona pellucida, ZP-C domain"/>
    <property type="match status" value="1"/>
</dbReference>
<dbReference type="GO" id="GO:0035805">
    <property type="term" value="C:egg coat"/>
    <property type="evidence" value="ECO:0007669"/>
    <property type="project" value="UniProtKB-SubCell"/>
</dbReference>
<keyword evidence="8 13" id="KW-0472">Membrane</keyword>
<protein>
    <submittedName>
        <fullName evidence="16">Vitelline envelope glycoprotein A</fullName>
    </submittedName>
</protein>
<dbReference type="EMBL" id="DQ394072">
    <property type="protein sequence ID" value="ABD48751.2"/>
    <property type="molecule type" value="mRNA"/>
</dbReference>
<evidence type="ECO:0000256" key="5">
    <source>
        <dbReference type="ARBA" id="ARBA00022685"/>
    </source>
</evidence>
<dbReference type="GO" id="GO:0032190">
    <property type="term" value="F:acrosin binding"/>
    <property type="evidence" value="ECO:0007669"/>
    <property type="project" value="TreeGrafter"/>
</dbReference>
<dbReference type="InterPro" id="IPR055356">
    <property type="entry name" value="ZP-N"/>
</dbReference>
<keyword evidence="16" id="KW-0261">Viral envelope protein</keyword>
<evidence type="ECO:0000256" key="10">
    <source>
        <dbReference type="ARBA" id="ARBA00023180"/>
    </source>
</evidence>
<keyword evidence="7 13" id="KW-1133">Transmembrane helix</keyword>
<reference evidence="16" key="1">
    <citation type="submission" date="2007-01" db="EMBL/GenBank/DDBJ databases">
        <title>Molecular cloning of gp75 from the vitelline envelope of Bufo arenarum, a homolog of the sperm receptor ZPA.</title>
        <authorList>
            <person name="Scarpeci S.L."/>
            <person name="Sanchez M.L."/>
            <person name="Cabada M.O."/>
        </authorList>
    </citation>
    <scope>NUCLEOTIDE SEQUENCE</scope>
</reference>
<dbReference type="InterPro" id="IPR048290">
    <property type="entry name" value="ZP_chr"/>
</dbReference>
<evidence type="ECO:0000256" key="1">
    <source>
        <dbReference type="ARBA" id="ARBA00004251"/>
    </source>
</evidence>
<feature type="domain" description="ZP" evidence="15">
    <location>
        <begin position="351"/>
        <end position="615"/>
    </location>
</feature>
<keyword evidence="3" id="KW-0964">Secreted</keyword>
<evidence type="ECO:0000256" key="8">
    <source>
        <dbReference type="ARBA" id="ARBA00023136"/>
    </source>
</evidence>
<evidence type="ECO:0000256" key="13">
    <source>
        <dbReference type="SAM" id="Phobius"/>
    </source>
</evidence>
<evidence type="ECO:0000256" key="9">
    <source>
        <dbReference type="ARBA" id="ARBA00023157"/>
    </source>
</evidence>
<dbReference type="Gene3D" id="2.60.40.3210">
    <property type="entry name" value="Zona pellucida, ZP-N domain"/>
    <property type="match status" value="1"/>
</dbReference>
<dbReference type="Pfam" id="PF23740">
    <property type="entry name" value="Ig_ZP2_3rd"/>
    <property type="match status" value="1"/>
</dbReference>
<keyword evidence="9" id="KW-1015">Disulfide bond</keyword>
<keyword evidence="2" id="KW-1003">Cell membrane</keyword>
<feature type="signal peptide" evidence="14">
    <location>
        <begin position="1"/>
        <end position="34"/>
    </location>
</feature>
<evidence type="ECO:0000256" key="11">
    <source>
        <dbReference type="ARBA" id="ARBA00023279"/>
    </source>
</evidence>
<keyword evidence="14" id="KW-0732">Signal</keyword>
<keyword evidence="10" id="KW-0325">Glycoprotein</keyword>
<evidence type="ECO:0000256" key="3">
    <source>
        <dbReference type="ARBA" id="ARBA00022525"/>
    </source>
</evidence>
<evidence type="ECO:0000256" key="4">
    <source>
        <dbReference type="ARBA" id="ARBA00022530"/>
    </source>
</evidence>
<name>Q27JJ1_RHIAE</name>
<keyword evidence="16" id="KW-0946">Virion</keyword>
<dbReference type="PANTHER" id="PTHR23343:SF4">
    <property type="entry name" value="ZONA PELLUCIDA SPERM-BINDING PROTEIN 2"/>
    <property type="match status" value="1"/>
</dbReference>
<feature type="chain" id="PRO_5004203594" evidence="14">
    <location>
        <begin position="35"/>
        <end position="687"/>
    </location>
</feature>
<keyword evidence="4" id="KW-0272">Extracellular matrix</keyword>
<evidence type="ECO:0000259" key="15">
    <source>
        <dbReference type="PROSITE" id="PS51034"/>
    </source>
</evidence>
<dbReference type="GO" id="GO:0005886">
    <property type="term" value="C:plasma membrane"/>
    <property type="evidence" value="ECO:0007669"/>
    <property type="project" value="UniProtKB-SubCell"/>
</dbReference>
<dbReference type="PANTHER" id="PTHR23343">
    <property type="entry name" value="ZONA PELLUCIDA SPERM-BINDING PROTEIN"/>
    <property type="match status" value="1"/>
</dbReference>
<dbReference type="InterPro" id="IPR055355">
    <property type="entry name" value="ZP-C"/>
</dbReference>
<dbReference type="InterPro" id="IPR057638">
    <property type="entry name" value="Ig_ZP2_2nd"/>
</dbReference>
<dbReference type="PROSITE" id="PS51034">
    <property type="entry name" value="ZP_2"/>
    <property type="match status" value="1"/>
</dbReference>
<dbReference type="Pfam" id="PF00100">
    <property type="entry name" value="Zona_pellucida"/>
    <property type="match status" value="1"/>
</dbReference>
<evidence type="ECO:0000256" key="2">
    <source>
        <dbReference type="ARBA" id="ARBA00022475"/>
    </source>
</evidence>
<evidence type="ECO:0000313" key="16">
    <source>
        <dbReference type="EMBL" id="ABD48751.2"/>
    </source>
</evidence>
<dbReference type="GO" id="GO:0060468">
    <property type="term" value="P:prevention of polyspermy"/>
    <property type="evidence" value="ECO:0007669"/>
    <property type="project" value="TreeGrafter"/>
</dbReference>
<evidence type="ECO:0000256" key="6">
    <source>
        <dbReference type="ARBA" id="ARBA00022692"/>
    </source>
</evidence>
<feature type="transmembrane region" description="Helical" evidence="13">
    <location>
        <begin position="658"/>
        <end position="681"/>
    </location>
</feature>
<dbReference type="InterPro" id="IPR057636">
    <property type="entry name" value="Ig_ZP2_3rd"/>
</dbReference>
<dbReference type="Pfam" id="PF23344">
    <property type="entry name" value="ZP-N"/>
    <property type="match status" value="1"/>
</dbReference>
<sequence>MGRRVTGTEVPTFWRKPSEMRFLLVCLLFVLSDALQVKDFPGSTFCLDNEIQIKKPKDVPWRTWQSLHVVDSSGLEVDACQILPGGSLLTIPEKCINHESGRRVAHISLSDSVGINVVYEITCKDEQADSEYMEPVVQCTQEYMEATISRKLSGFDDEVVSRPPPASAWTIGIDNGTLVKVNLLTAKSLGYDLTSNATSLTIRVKVPTFGIQELTSQGQKFYSGNIVLIQERQNPKIRVDVKLICATGPPACSNTHMTLSMPNFGGILQYIEIGNKVVELTTYALQEEGIMLDMSSGVQLSFELTKLQVVTAPNQQFYYLPSLTLVFLIDDLTVPMKLSLQCVFGRPVKVKCTPDGYMMFEVLATLTKPNLDLNTVTVRNNMCQPQEKTINRIFFNFSVNSCGTTRTNVDGKVIYENEVSALWKDLPRRSISRDSELRQTILCFYNGSDYKHINISVVTPPPPVSSRTDGPLLLVLRVYPDISYQIPYSNDLYPILKTLRDPIFLEVQVLNRNDPNIELVLDDCWATMSQDPEAIPQWNVVVDGCQESHDSHLTVFHPVNNVPLATHRKRFEVKAFAFMQGGQLSTNLVYFHCRAIICDVTSPDSPLCSKRCPPSRKRRDELFLHRHSTLASLPGPVLLLDSEAALTSEDEQDIITQVTIGVLPAFALVAVIALVAVLISLKRKPKS</sequence>
<dbReference type="SMART" id="SM00241">
    <property type="entry name" value="ZP"/>
    <property type="match status" value="1"/>
</dbReference>
<dbReference type="GO" id="GO:0007339">
    <property type="term" value="P:binding of sperm to zona pellucida"/>
    <property type="evidence" value="ECO:0007669"/>
    <property type="project" value="TreeGrafter"/>
</dbReference>
<dbReference type="InterPro" id="IPR001507">
    <property type="entry name" value="ZP_dom"/>
</dbReference>
<dbReference type="Pfam" id="PF23736">
    <property type="entry name" value="Ig_ZP2"/>
    <property type="match status" value="1"/>
</dbReference>
<organism evidence="16">
    <name type="scientific">Rhinella arenarum</name>
    <name type="common">Argentine common toad</name>
    <name type="synonym">Bufo arenarum</name>
    <dbReference type="NCBI Taxonomy" id="38577"/>
    <lineage>
        <taxon>Eukaryota</taxon>
        <taxon>Metazoa</taxon>
        <taxon>Chordata</taxon>
        <taxon>Craniata</taxon>
        <taxon>Vertebrata</taxon>
        <taxon>Euteleostomi</taxon>
        <taxon>Amphibia</taxon>
        <taxon>Batrachia</taxon>
        <taxon>Anura</taxon>
        <taxon>Neobatrachia</taxon>
        <taxon>Hyloidea</taxon>
        <taxon>Bufonidae</taxon>
        <taxon>Rhinella</taxon>
    </lineage>
</organism>
<accession>Q27JJ1</accession>
<keyword evidence="11" id="KW-0278">Fertilization</keyword>
<dbReference type="InterPro" id="IPR051148">
    <property type="entry name" value="Zona_Pellucida_Domain_gp"/>
</dbReference>
<evidence type="ECO:0000256" key="14">
    <source>
        <dbReference type="SAM" id="SignalP"/>
    </source>
</evidence>
<evidence type="ECO:0000256" key="12">
    <source>
        <dbReference type="ARBA" id="ARBA00024183"/>
    </source>
</evidence>
<evidence type="ECO:0000256" key="7">
    <source>
        <dbReference type="ARBA" id="ARBA00022989"/>
    </source>
</evidence>
<dbReference type="InterPro" id="IPR042235">
    <property type="entry name" value="ZP-C_dom"/>
</dbReference>
<dbReference type="GO" id="GO:0035804">
    <property type="term" value="F:structural constituent of egg coat"/>
    <property type="evidence" value="ECO:0007669"/>
    <property type="project" value="TreeGrafter"/>
</dbReference>
<dbReference type="AlphaFoldDB" id="Q27JJ1"/>
<gene>
    <name evidence="16" type="primary">ZPA</name>
</gene>
<dbReference type="PRINTS" id="PR00023">
    <property type="entry name" value="ZPELLUCIDA"/>
</dbReference>
<proteinExistence type="evidence at transcript level"/>
<keyword evidence="6 13" id="KW-0812">Transmembrane</keyword>
<keyword evidence="5" id="KW-0165">Cleavage on pair of basic residues</keyword>
<comment type="subcellular location">
    <subcellularLocation>
        <location evidence="1">Cell membrane</location>
        <topology evidence="1">Single-pass type I membrane protein</topology>
    </subcellularLocation>
    <subcellularLocation>
        <location evidence="12">Zona pellucida</location>
    </subcellularLocation>
</comment>